<accession>A0ABR1A1H7</accession>
<dbReference type="EMBL" id="JAHFZB010000004">
    <property type="protein sequence ID" value="KAK6490944.1"/>
    <property type="molecule type" value="Genomic_DNA"/>
</dbReference>
<proteinExistence type="predicted"/>
<evidence type="ECO:0000313" key="2">
    <source>
        <dbReference type="Proteomes" id="UP001369086"/>
    </source>
</evidence>
<organism evidence="1 2">
    <name type="scientific">Huso huso</name>
    <name type="common">Beluga</name>
    <name type="synonym">Acipenser huso</name>
    <dbReference type="NCBI Taxonomy" id="61971"/>
    <lineage>
        <taxon>Eukaryota</taxon>
        <taxon>Metazoa</taxon>
        <taxon>Chordata</taxon>
        <taxon>Craniata</taxon>
        <taxon>Vertebrata</taxon>
        <taxon>Euteleostomi</taxon>
        <taxon>Actinopterygii</taxon>
        <taxon>Chondrostei</taxon>
        <taxon>Acipenseriformes</taxon>
        <taxon>Acipenseridae</taxon>
        <taxon>Huso</taxon>
    </lineage>
</organism>
<gene>
    <name evidence="1" type="ORF">HHUSO_G5648</name>
</gene>
<keyword evidence="2" id="KW-1185">Reference proteome</keyword>
<reference evidence="1 2" key="1">
    <citation type="submission" date="2021-05" db="EMBL/GenBank/DDBJ databases">
        <authorList>
            <person name="Zahm M."/>
            <person name="Klopp C."/>
            <person name="Cabau C."/>
            <person name="Kuhl H."/>
            <person name="Suciu R."/>
            <person name="Ciorpac M."/>
            <person name="Holostenco D."/>
            <person name="Gessner J."/>
            <person name="Wuertz S."/>
            <person name="Hohne C."/>
            <person name="Stock M."/>
            <person name="Gislard M."/>
            <person name="Lluch J."/>
            <person name="Milhes M."/>
            <person name="Lampietro C."/>
            <person name="Lopez Roques C."/>
            <person name="Donnadieu C."/>
            <person name="Du K."/>
            <person name="Schartl M."/>
            <person name="Guiguen Y."/>
        </authorList>
    </citation>
    <scope>NUCLEOTIDE SEQUENCE [LARGE SCALE GENOMIC DNA]</scope>
    <source>
        <strain evidence="1">Hh-F2</strain>
        <tissue evidence="1">Blood</tissue>
    </source>
</reference>
<evidence type="ECO:0000313" key="1">
    <source>
        <dbReference type="EMBL" id="KAK6490944.1"/>
    </source>
</evidence>
<sequence length="84" mass="9242">MHFKVNAILNVLKRGPYLQAGGMWWSYSGINRQCRGNAFPHCLPLQAEKGRGFQCWPSAPCLSVSDPDAIQHSSALTPILLECG</sequence>
<comment type="caution">
    <text evidence="1">The sequence shown here is derived from an EMBL/GenBank/DDBJ whole genome shotgun (WGS) entry which is preliminary data.</text>
</comment>
<dbReference type="Proteomes" id="UP001369086">
    <property type="component" value="Unassembled WGS sequence"/>
</dbReference>
<protein>
    <submittedName>
        <fullName evidence="1">Uncharacterized protein</fullName>
    </submittedName>
</protein>
<name>A0ABR1A1H7_HUSHU</name>